<accession>A0A554V8P6</accession>
<evidence type="ECO:0000313" key="1">
    <source>
        <dbReference type="EMBL" id="TSE01760.1"/>
    </source>
</evidence>
<proteinExistence type="predicted"/>
<organism evidence="1 2">
    <name type="scientific">Aquimarina algiphila</name>
    <dbReference type="NCBI Taxonomy" id="2047982"/>
    <lineage>
        <taxon>Bacteria</taxon>
        <taxon>Pseudomonadati</taxon>
        <taxon>Bacteroidota</taxon>
        <taxon>Flavobacteriia</taxon>
        <taxon>Flavobacteriales</taxon>
        <taxon>Flavobacteriaceae</taxon>
        <taxon>Aquimarina</taxon>
    </lineage>
</organism>
<dbReference type="EMBL" id="VLNR01000189">
    <property type="protein sequence ID" value="TSE01760.1"/>
    <property type="molecule type" value="Genomic_DNA"/>
</dbReference>
<comment type="caution">
    <text evidence="1">The sequence shown here is derived from an EMBL/GenBank/DDBJ whole genome shotgun (WGS) entry which is preliminary data.</text>
</comment>
<keyword evidence="2" id="KW-1185">Reference proteome</keyword>
<dbReference type="Proteomes" id="UP000318833">
    <property type="component" value="Unassembled WGS sequence"/>
</dbReference>
<dbReference type="RefSeq" id="WP_143919282.1">
    <property type="nucleotide sequence ID" value="NZ_CANMIK010000172.1"/>
</dbReference>
<name>A0A554V8P6_9FLAO</name>
<reference evidence="1 2" key="1">
    <citation type="submission" date="2019-07" db="EMBL/GenBank/DDBJ databases">
        <title>The draft genome sequence of Aquimarina algiphila M91.</title>
        <authorList>
            <person name="Meng X."/>
        </authorList>
    </citation>
    <scope>NUCLEOTIDE SEQUENCE [LARGE SCALE GENOMIC DNA]</scope>
    <source>
        <strain evidence="1 2">M91</strain>
    </source>
</reference>
<gene>
    <name evidence="1" type="ORF">FOF46_31040</name>
</gene>
<evidence type="ECO:0000313" key="2">
    <source>
        <dbReference type="Proteomes" id="UP000318833"/>
    </source>
</evidence>
<dbReference type="AlphaFoldDB" id="A0A554V8P6"/>
<protein>
    <submittedName>
        <fullName evidence="1">Uncharacterized protein</fullName>
    </submittedName>
</protein>
<sequence length="127" mass="15328">MDRDGLTQVINNISNYETLKELLLNSTIEEDIKSYLIELFNKFNFNNFEIFFESIEDEITLVFFPNKNNDDSGKLTFYIKKDHYKIYIYGCKFAFDKEEFKIKSRLALDGEYFVKEIIWIIRFDLCH</sequence>